<organism evidence="2">
    <name type="scientific">freshwater metagenome</name>
    <dbReference type="NCBI Taxonomy" id="449393"/>
    <lineage>
        <taxon>unclassified sequences</taxon>
        <taxon>metagenomes</taxon>
        <taxon>ecological metagenomes</taxon>
    </lineage>
</organism>
<feature type="region of interest" description="Disordered" evidence="1">
    <location>
        <begin position="116"/>
        <end position="168"/>
    </location>
</feature>
<evidence type="ECO:0000256" key="1">
    <source>
        <dbReference type="SAM" id="MobiDB-lite"/>
    </source>
</evidence>
<gene>
    <name evidence="2" type="ORF">UFOPK1358_00983</name>
</gene>
<proteinExistence type="predicted"/>
<evidence type="ECO:0000313" key="2">
    <source>
        <dbReference type="EMBL" id="CAB4540274.1"/>
    </source>
</evidence>
<dbReference type="EMBL" id="CAEZSF010000085">
    <property type="protein sequence ID" value="CAB4540274.1"/>
    <property type="molecule type" value="Genomic_DNA"/>
</dbReference>
<dbReference type="AlphaFoldDB" id="A0A6J6BNF1"/>
<protein>
    <submittedName>
        <fullName evidence="2">Unannotated protein</fullName>
    </submittedName>
</protein>
<accession>A0A6J6BNF1</accession>
<sequence length="168" mass="17897">MATQRRCARGTNCGCVVVVRLSCSLPTSEPAGAHGVRPAWVQIKLRWSSVPRGNFEVTAGRIGSLTCRDFLGAMTGSTKVPESITSPSASSCQEVFRSSRPENQRAFLSSTRSIFDPAAEDPAAEDPAPERTQLALTGRPIWRTSSSAGCAVRSAETKPSQMKLLSVG</sequence>
<reference evidence="2" key="1">
    <citation type="submission" date="2020-05" db="EMBL/GenBank/DDBJ databases">
        <authorList>
            <person name="Chiriac C."/>
            <person name="Salcher M."/>
            <person name="Ghai R."/>
            <person name="Kavagutti S V."/>
        </authorList>
    </citation>
    <scope>NUCLEOTIDE SEQUENCE</scope>
</reference>
<name>A0A6J6BNF1_9ZZZZ</name>